<dbReference type="SMART" id="SM00297">
    <property type="entry name" value="BROMO"/>
    <property type="match status" value="1"/>
</dbReference>
<reference evidence="5 6" key="1">
    <citation type="journal article" date="2024" name="BMC Genomics">
        <title>De novo assembly and annotation of Popillia japonica's genome with initial clues to its potential as an invasive pest.</title>
        <authorList>
            <person name="Cucini C."/>
            <person name="Boschi S."/>
            <person name="Funari R."/>
            <person name="Cardaioli E."/>
            <person name="Iannotti N."/>
            <person name="Marturano G."/>
            <person name="Paoli F."/>
            <person name="Bruttini M."/>
            <person name="Carapelli A."/>
            <person name="Frati F."/>
            <person name="Nardi F."/>
        </authorList>
    </citation>
    <scope>NUCLEOTIDE SEQUENCE [LARGE SCALE GENOMIC DNA]</scope>
    <source>
        <strain evidence="5">DMR45628</strain>
    </source>
</reference>
<feature type="region of interest" description="Disordered" evidence="3">
    <location>
        <begin position="1090"/>
        <end position="1333"/>
    </location>
</feature>
<feature type="compositionally biased region" description="Basic and acidic residues" evidence="3">
    <location>
        <begin position="866"/>
        <end position="909"/>
    </location>
</feature>
<feature type="compositionally biased region" description="Low complexity" evidence="3">
    <location>
        <begin position="1467"/>
        <end position="1483"/>
    </location>
</feature>
<dbReference type="GO" id="GO:0006338">
    <property type="term" value="P:chromatin remodeling"/>
    <property type="evidence" value="ECO:0007669"/>
    <property type="project" value="InterPro"/>
</dbReference>
<dbReference type="Proteomes" id="UP001458880">
    <property type="component" value="Unassembled WGS sequence"/>
</dbReference>
<feature type="compositionally biased region" description="Basic and acidic residues" evidence="3">
    <location>
        <begin position="942"/>
        <end position="951"/>
    </location>
</feature>
<feature type="compositionally biased region" description="Basic and acidic residues" evidence="3">
    <location>
        <begin position="363"/>
        <end position="415"/>
    </location>
</feature>
<feature type="compositionally biased region" description="Low complexity" evidence="3">
    <location>
        <begin position="1837"/>
        <end position="1850"/>
    </location>
</feature>
<feature type="compositionally biased region" description="Polar residues" evidence="3">
    <location>
        <begin position="1489"/>
        <end position="1498"/>
    </location>
</feature>
<dbReference type="SUPFAM" id="SSF47370">
    <property type="entry name" value="Bromodomain"/>
    <property type="match status" value="1"/>
</dbReference>
<feature type="compositionally biased region" description="Polar residues" evidence="3">
    <location>
        <begin position="1427"/>
        <end position="1437"/>
    </location>
</feature>
<organism evidence="5 6">
    <name type="scientific">Popillia japonica</name>
    <name type="common">Japanese beetle</name>
    <dbReference type="NCBI Taxonomy" id="7064"/>
    <lineage>
        <taxon>Eukaryota</taxon>
        <taxon>Metazoa</taxon>
        <taxon>Ecdysozoa</taxon>
        <taxon>Arthropoda</taxon>
        <taxon>Hexapoda</taxon>
        <taxon>Insecta</taxon>
        <taxon>Pterygota</taxon>
        <taxon>Neoptera</taxon>
        <taxon>Endopterygota</taxon>
        <taxon>Coleoptera</taxon>
        <taxon>Polyphaga</taxon>
        <taxon>Scarabaeiformia</taxon>
        <taxon>Scarabaeidae</taxon>
        <taxon>Rutelinae</taxon>
        <taxon>Popillia</taxon>
    </lineage>
</organism>
<feature type="region of interest" description="Disordered" evidence="3">
    <location>
        <begin position="660"/>
        <end position="977"/>
    </location>
</feature>
<feature type="compositionally biased region" description="Basic residues" evidence="3">
    <location>
        <begin position="739"/>
        <end position="748"/>
    </location>
</feature>
<dbReference type="Gene3D" id="1.20.920.10">
    <property type="entry name" value="Bromodomain-like"/>
    <property type="match status" value="1"/>
</dbReference>
<evidence type="ECO:0000256" key="3">
    <source>
        <dbReference type="SAM" id="MobiDB-lite"/>
    </source>
</evidence>
<feature type="compositionally biased region" description="Polar residues" evidence="3">
    <location>
        <begin position="480"/>
        <end position="489"/>
    </location>
</feature>
<feature type="compositionally biased region" description="Pro residues" evidence="3">
    <location>
        <begin position="805"/>
        <end position="814"/>
    </location>
</feature>
<feature type="region of interest" description="Disordered" evidence="3">
    <location>
        <begin position="991"/>
        <end position="1058"/>
    </location>
</feature>
<feature type="compositionally biased region" description="Polar residues" evidence="3">
    <location>
        <begin position="1277"/>
        <end position="1287"/>
    </location>
</feature>
<feature type="region of interest" description="Disordered" evidence="3">
    <location>
        <begin position="1421"/>
        <end position="1446"/>
    </location>
</feature>
<protein>
    <submittedName>
        <fullName evidence="5">Bromodomain</fullName>
    </submittedName>
</protein>
<feature type="compositionally biased region" description="Polar residues" evidence="3">
    <location>
        <begin position="1038"/>
        <end position="1047"/>
    </location>
</feature>
<feature type="compositionally biased region" description="Polar residues" evidence="3">
    <location>
        <begin position="1507"/>
        <end position="1519"/>
    </location>
</feature>
<dbReference type="Pfam" id="PF00439">
    <property type="entry name" value="Bromodomain"/>
    <property type="match status" value="1"/>
</dbReference>
<feature type="region of interest" description="Disordered" evidence="3">
    <location>
        <begin position="1931"/>
        <end position="1956"/>
    </location>
</feature>
<feature type="compositionally biased region" description="Pro residues" evidence="3">
    <location>
        <begin position="1196"/>
        <end position="1206"/>
    </location>
</feature>
<feature type="compositionally biased region" description="Polar residues" evidence="3">
    <location>
        <begin position="952"/>
        <end position="975"/>
    </location>
</feature>
<feature type="compositionally biased region" description="Polar residues" evidence="3">
    <location>
        <begin position="1296"/>
        <end position="1319"/>
    </location>
</feature>
<dbReference type="InterPro" id="IPR029614">
    <property type="entry name" value="CECR2"/>
</dbReference>
<feature type="region of interest" description="Disordered" evidence="3">
    <location>
        <begin position="1462"/>
        <end position="1522"/>
    </location>
</feature>
<feature type="compositionally biased region" description="Polar residues" evidence="3">
    <location>
        <begin position="339"/>
        <end position="349"/>
    </location>
</feature>
<dbReference type="PROSITE" id="PS50014">
    <property type="entry name" value="BROMODOMAIN_2"/>
    <property type="match status" value="1"/>
</dbReference>
<feature type="compositionally biased region" description="Basic and acidic residues" evidence="3">
    <location>
        <begin position="696"/>
        <end position="724"/>
    </location>
</feature>
<feature type="region of interest" description="Disordered" evidence="3">
    <location>
        <begin position="1375"/>
        <end position="1399"/>
    </location>
</feature>
<proteinExistence type="predicted"/>
<feature type="compositionally biased region" description="Polar residues" evidence="3">
    <location>
        <begin position="1376"/>
        <end position="1387"/>
    </location>
</feature>
<comment type="caution">
    <text evidence="5">The sequence shown here is derived from an EMBL/GenBank/DDBJ whole genome shotgun (WGS) entry which is preliminary data.</text>
</comment>
<feature type="compositionally biased region" description="Basic residues" evidence="3">
    <location>
        <begin position="764"/>
        <end position="779"/>
    </location>
</feature>
<evidence type="ECO:0000313" key="5">
    <source>
        <dbReference type="EMBL" id="KAK9718154.1"/>
    </source>
</evidence>
<feature type="compositionally biased region" description="Basic and acidic residues" evidence="3">
    <location>
        <begin position="249"/>
        <end position="311"/>
    </location>
</feature>
<feature type="compositionally biased region" description="Low complexity" evidence="3">
    <location>
        <begin position="462"/>
        <end position="475"/>
    </location>
</feature>
<feature type="compositionally biased region" description="Basic and acidic residues" evidence="3">
    <location>
        <begin position="1931"/>
        <end position="1940"/>
    </location>
</feature>
<evidence type="ECO:0000313" key="6">
    <source>
        <dbReference type="Proteomes" id="UP001458880"/>
    </source>
</evidence>
<evidence type="ECO:0000256" key="2">
    <source>
        <dbReference type="PROSITE-ProRule" id="PRU00035"/>
    </source>
</evidence>
<sequence>MFPTFISILDIQSWWEVPSVAHFCSLFRTAFNLLDFDIEDLEEALLTDGTEESSWLQELIVRLLSGCLPNNEISTFNYQMFLRRLFRQKCQEHDQYNPFNTDIDFQLLPLRTKVDILHALCDFRLDAEDVLDRLKNLEADSLRVEPLGYDDNQSAYWYFYGTRLYREDFKNKNSKKEKSIWQVICFTEDDWFQLAKKFKKSISKTEKQLYNTLTENFLPELPRLFREKERLARKRLLENQPRRTSSRIRKQELVAEQEEAAKPKKETERLRKEQEEKEKQEKDNIEKRQRENIEKRRREAYERRTRLKETQSDTQSDDNSENRYDMAGAKTRVKKSNTRQRQNSESSTSSKDHGSELVAEQEEAAKPKKETERLRKEQEEKEKQEKDNIEKRQRENIEKRRREAYERRTRLKETQSDTQSDDNSENRYDMAGAKTRVKKSNTRQRQNSESSTSSKDHGSVFSNASNRSSNRNNMRAENKSAANTTTVGRQTNNSLACATGQIVIQPVSNPHRKKLKTSQVFRQTDEDLQTGMHKILDHVKNHNDAWPFVDPVDEEYAPNYYSVIRKPMDLGSREEPQRCLAFRGSRRRGSMEERLERGYYKTFSKFKDDFQLIVDNCRLYNGADNEYTKMVDNLQKVFERITERYLDEITSTDEEIAVEYPDQNKDAKLTNNKRKKSDSSSVTKRKPTLAAETDDKDERSCSMESLKKDNSEPEEVETKSDTTSRKHSGKKESNVNVKTNKKHQKGKSKSGGSDVKNKGESGNPKKKNQKNSKTKKTAKVKSPSPVRSRSKSFSRSPSRERWSTSPPPSWPPSSPDSSNLSDGEKSNNTFSKHEKWKEIYKDDFDMDFLKDRSPSPGKHKDKHNKLRETIEKLKAKSEFSKLKDNKEPKEDRMKENKDDNKSKAVDKTKQKMAKPKSVTKLAKNPDLEDACSTAESTQSDTKIAKKEEKKNTNSASKTTSMEALTSASNSPSHFSSLDDFDIKIEQDFRKKTDKVFPKKEAPSKDKKKAFNRDPTKFFRRREVQRTIDRLQPGKSKGNLISNMQNTNKPDELFPLGPLSKAKDTKNALIVKTNDAAPKLSLGSVLDSFGAHKFVDDPKKEDEGGKSTEVNKKEETTKEVLEAKTEKEETKPAESTSKVESKDSAAKIGSSPGKATPNLSAWFKAFGAPKVQPTQKKSDQKLDKDEKIEEIKKVVPPGDPSPTPDSPTMPHGQPTSRQRKISTGSSMSERSSFSQDMDSPRVGIDERLSYPAPYPSPLHKSPSGASPIMASPRPDVSPKSTPYPTFNGQMRVGFYQDTVSTKSSPDKSCSPRDNPQSPYAQYSEHVYTPPTQNSTYSYGNPPCYSQSPCYSSQSNMDATNTYTSYKSQYPMKIVPNYANSPVSNQPMHSPQPNSPVPQQQMSPNLEARIAEKQAAMFPVKKRAYNDNEAGNSPNRYDLQQQKGQQEQFAGHRNMDMNLMIGTRHDLDQNPNNQQHNQNPNNQQHSPIPDQRQTAQTPNISERDPNPTEDISQNPSAQNNAYLPGANYNFNSNVGYQLNIPSTRSLDGERSMDMTKYSNMGYTGTDIGFQRTTPYTRSDLNFARSTPTTAIQTLPQTSVSNNQNLPSANLVMRYSDPNMMNMSYKQMNATNANMSSQLSSLNRSNILQTVRSTSETMANRLPQPLDVSSGYKSADVALPRANYNTSSLDMDQSLNLRGNIGNLSHIVDRFQSDDRMLGLQPTAQAFYPEKTLAPAHMLSKPIATSASALPMFTQPNISIAYRDNIQVNNSLYGRQMTELQNANPNIQVNNSLYGRQMTELQNANPVMQQEKAVPLPPVQEKKTKKRKSTKTATPPIGPPETVSSATAASTPSQGFQSYAGLKNTTTSLEPSAISLKTASVVPGSAFNFGPGPTGLGLGTGLYGDKDAYPNFLEDFRSAPNYYMAAAAAAHHRSTPETAEKPVRTAHQPTTTNQAPPTYPFLGAPQPRPPSYPLGGAFMPPPPHQASLMDPSSPLYQQYLQAGVLHQGLLGPPGAYPAGYHHPALSMRQPYDSMTRPSWL</sequence>
<feature type="compositionally biased region" description="Basic and acidic residues" evidence="3">
    <location>
        <begin position="1175"/>
        <end position="1192"/>
    </location>
</feature>
<accession>A0AAW1KFP5</accession>
<dbReference type="GO" id="GO:0090537">
    <property type="term" value="C:CERF complex"/>
    <property type="evidence" value="ECO:0007669"/>
    <property type="project" value="InterPro"/>
</dbReference>
<dbReference type="InterPro" id="IPR036427">
    <property type="entry name" value="Bromodomain-like_sf"/>
</dbReference>
<keyword evidence="1 2" id="KW-0103">Bromodomain</keyword>
<feature type="compositionally biased region" description="Polar residues" evidence="3">
    <location>
        <begin position="443"/>
        <end position="453"/>
    </location>
</feature>
<feature type="region of interest" description="Disordered" evidence="3">
    <location>
        <begin position="236"/>
        <end position="489"/>
    </location>
</feature>
<feature type="compositionally biased region" description="Low complexity" evidence="3">
    <location>
        <begin position="780"/>
        <end position="796"/>
    </location>
</feature>
<feature type="compositionally biased region" description="Polar residues" evidence="3">
    <location>
        <begin position="1944"/>
        <end position="1953"/>
    </location>
</feature>
<dbReference type="EMBL" id="JASPKY010000231">
    <property type="protein sequence ID" value="KAK9718154.1"/>
    <property type="molecule type" value="Genomic_DNA"/>
</dbReference>
<dbReference type="InterPro" id="IPR001487">
    <property type="entry name" value="Bromodomain"/>
</dbReference>
<feature type="compositionally biased region" description="Basic and acidic residues" evidence="3">
    <location>
        <begin position="991"/>
        <end position="1028"/>
    </location>
</feature>
<feature type="domain" description="Bromo" evidence="4">
    <location>
        <begin position="540"/>
        <end position="628"/>
    </location>
</feature>
<dbReference type="PRINTS" id="PR00503">
    <property type="entry name" value="BROMODOMAIN"/>
</dbReference>
<feature type="compositionally biased region" description="Basic and acidic residues" evidence="3">
    <location>
        <begin position="1092"/>
        <end position="1144"/>
    </location>
</feature>
<gene>
    <name evidence="5" type="ORF">QE152_g23345</name>
</gene>
<feature type="compositionally biased region" description="Basic and acidic residues" evidence="3">
    <location>
        <begin position="831"/>
        <end position="853"/>
    </location>
</feature>
<evidence type="ECO:0000259" key="4">
    <source>
        <dbReference type="PROSITE" id="PS50014"/>
    </source>
</evidence>
<name>A0AAW1KFP5_POPJA</name>
<evidence type="ECO:0000256" key="1">
    <source>
        <dbReference type="ARBA" id="ARBA00023117"/>
    </source>
</evidence>
<dbReference type="PANTHER" id="PTHR47092">
    <property type="entry name" value="CAT EYE SYNDROME CRITICAL REGION PROTEIN 2"/>
    <property type="match status" value="1"/>
</dbReference>
<feature type="compositionally biased region" description="Polar residues" evidence="3">
    <location>
        <begin position="1212"/>
        <end position="1236"/>
    </location>
</feature>
<keyword evidence="6" id="KW-1185">Reference proteome</keyword>
<feature type="region of interest" description="Disordered" evidence="3">
    <location>
        <begin position="1806"/>
        <end position="1850"/>
    </location>
</feature>
<dbReference type="PANTHER" id="PTHR47092:SF1">
    <property type="entry name" value="CHROMATIN REMODELING REGULATOR CECR2"/>
    <property type="match status" value="1"/>
</dbReference>
<dbReference type="CDD" id="cd05509">
    <property type="entry name" value="Bromo_gcn5_like"/>
    <property type="match status" value="1"/>
</dbReference>